<sequence length="194" mass="23179">MTKGKIKLKYGEIVKGIFMALAEANAAASARIHPNIFVIIDEIYKYIKEKSNSKIPKNKIKRALKTLEKKEILYLEEKDNKVFVHIKDKKNVLVQKYSLKALLDFKKKSKKWEGKWFLVIFDVPEKQKNKRDYMRRFLVDLGFYPYQKSVYLFPYECEKEVELIKKIVEGTRYMKYIIAERIEDESTIKTFFKL</sequence>
<accession>A0A2M8GNZ1</accession>
<dbReference type="Proteomes" id="UP000229370">
    <property type="component" value="Unassembled WGS sequence"/>
</dbReference>
<dbReference type="EMBL" id="PFQK01000018">
    <property type="protein sequence ID" value="PJC82199.1"/>
    <property type="molecule type" value="Genomic_DNA"/>
</dbReference>
<feature type="domain" description="Transcriptional repressor PaaX-like central Cas2-like" evidence="1">
    <location>
        <begin position="110"/>
        <end position="184"/>
    </location>
</feature>
<dbReference type="InterPro" id="IPR048846">
    <property type="entry name" value="PaaX-like_central"/>
</dbReference>
<name>A0A2M8GNZ1_9BACT</name>
<dbReference type="Pfam" id="PF20803">
    <property type="entry name" value="PaaX_M"/>
    <property type="match status" value="1"/>
</dbReference>
<organism evidence="2 3">
    <name type="scientific">Candidatus Roizmanbacteria bacterium CG_4_8_14_3_um_filter_36_10</name>
    <dbReference type="NCBI Taxonomy" id="1974834"/>
    <lineage>
        <taxon>Bacteria</taxon>
        <taxon>Candidatus Roizmaniibacteriota</taxon>
    </lineage>
</organism>
<evidence type="ECO:0000259" key="1">
    <source>
        <dbReference type="Pfam" id="PF20803"/>
    </source>
</evidence>
<dbReference type="Gene3D" id="3.30.70.2650">
    <property type="match status" value="1"/>
</dbReference>
<proteinExistence type="predicted"/>
<evidence type="ECO:0000313" key="3">
    <source>
        <dbReference type="Proteomes" id="UP000229370"/>
    </source>
</evidence>
<dbReference type="AlphaFoldDB" id="A0A2M8GNZ1"/>
<comment type="caution">
    <text evidence="2">The sequence shown here is derived from an EMBL/GenBank/DDBJ whole genome shotgun (WGS) entry which is preliminary data.</text>
</comment>
<reference evidence="3" key="1">
    <citation type="submission" date="2017-09" db="EMBL/GenBank/DDBJ databases">
        <title>Depth-based differentiation of microbial function through sediment-hosted aquifers and enrichment of novel symbionts in the deep terrestrial subsurface.</title>
        <authorList>
            <person name="Probst A.J."/>
            <person name="Ladd B."/>
            <person name="Jarett J.K."/>
            <person name="Geller-Mcgrath D.E."/>
            <person name="Sieber C.M.K."/>
            <person name="Emerson J.B."/>
            <person name="Anantharaman K."/>
            <person name="Thomas B.C."/>
            <person name="Malmstrom R."/>
            <person name="Stieglmeier M."/>
            <person name="Klingl A."/>
            <person name="Woyke T."/>
            <person name="Ryan C.M."/>
            <person name="Banfield J.F."/>
        </authorList>
    </citation>
    <scope>NUCLEOTIDE SEQUENCE [LARGE SCALE GENOMIC DNA]</scope>
</reference>
<evidence type="ECO:0000313" key="2">
    <source>
        <dbReference type="EMBL" id="PJC82199.1"/>
    </source>
</evidence>
<dbReference type="SUPFAM" id="SSF143430">
    <property type="entry name" value="TTP0101/SSO1404-like"/>
    <property type="match status" value="1"/>
</dbReference>
<protein>
    <recommendedName>
        <fullName evidence="1">Transcriptional repressor PaaX-like central Cas2-like domain-containing protein</fullName>
    </recommendedName>
</protein>
<gene>
    <name evidence="2" type="ORF">CO007_00675</name>
</gene>